<keyword evidence="8" id="KW-0694">RNA-binding</keyword>
<dbReference type="Pfam" id="PF01743">
    <property type="entry name" value="PolyA_pol"/>
    <property type="match status" value="1"/>
</dbReference>
<dbReference type="SUPFAM" id="SSF81301">
    <property type="entry name" value="Nucleotidyltransferase"/>
    <property type="match status" value="1"/>
</dbReference>
<feature type="domain" description="Poly A polymerase head" evidence="9">
    <location>
        <begin position="88"/>
        <end position="199"/>
    </location>
</feature>
<dbReference type="KEGG" id="rmc:RMONA_01575"/>
<dbReference type="SUPFAM" id="SSF81891">
    <property type="entry name" value="Poly A polymerase C-terminal region-like"/>
    <property type="match status" value="1"/>
</dbReference>
<reference evidence="11 12" key="1">
    <citation type="submission" date="2015-01" db="EMBL/GenBank/DDBJ databases">
        <title>Draft genome sequence of Rickettsia monacensis strain IrR/Munich.</title>
        <authorList>
            <person name="Felsheim R.F."/>
            <person name="Johnson S.L."/>
            <person name="Kurtti T.J."/>
            <person name="Munderloh U.G."/>
        </authorList>
    </citation>
    <scope>NUCLEOTIDE SEQUENCE [LARGE SCALE GENOMIC DNA]</scope>
    <source>
        <strain evidence="11 12">IrR/Munich</strain>
    </source>
</reference>
<dbReference type="Gene3D" id="3.30.460.10">
    <property type="entry name" value="Beta Polymerase, domain 2"/>
    <property type="match status" value="1"/>
</dbReference>
<dbReference type="InterPro" id="IPR050264">
    <property type="entry name" value="Bact_CCA-adding_enz_type3_sf"/>
</dbReference>
<keyword evidence="3" id="KW-0819">tRNA processing</keyword>
<dbReference type="AlphaFoldDB" id="A0A0B7IXV9"/>
<evidence type="ECO:0000259" key="10">
    <source>
        <dbReference type="Pfam" id="PF12627"/>
    </source>
</evidence>
<evidence type="ECO:0000256" key="5">
    <source>
        <dbReference type="ARBA" id="ARBA00022723"/>
    </source>
</evidence>
<evidence type="ECO:0000256" key="8">
    <source>
        <dbReference type="RuleBase" id="RU003953"/>
    </source>
</evidence>
<proteinExistence type="inferred from homology"/>
<dbReference type="InterPro" id="IPR032828">
    <property type="entry name" value="PolyA_RNA-bd"/>
</dbReference>
<evidence type="ECO:0000313" key="11">
    <source>
        <dbReference type="EMBL" id="CEO16727.1"/>
    </source>
</evidence>
<dbReference type="PANTHER" id="PTHR46173">
    <property type="entry name" value="CCA TRNA NUCLEOTIDYLTRANSFERASE 1, MITOCHONDRIAL"/>
    <property type="match status" value="1"/>
</dbReference>
<dbReference type="InterPro" id="IPR005728">
    <property type="entry name" value="RPE1"/>
</dbReference>
<evidence type="ECO:0000259" key="9">
    <source>
        <dbReference type="Pfam" id="PF01743"/>
    </source>
</evidence>
<gene>
    <name evidence="11" type="primary">cca</name>
    <name evidence="11" type="ORF">RMONA_01575</name>
</gene>
<evidence type="ECO:0000256" key="1">
    <source>
        <dbReference type="ARBA" id="ARBA00001946"/>
    </source>
</evidence>
<evidence type="ECO:0000256" key="6">
    <source>
        <dbReference type="ARBA" id="ARBA00022741"/>
    </source>
</evidence>
<comment type="cofactor">
    <cofactor evidence="1">
        <name>Mg(2+)</name>
        <dbReference type="ChEBI" id="CHEBI:18420"/>
    </cofactor>
</comment>
<dbReference type="InterPro" id="IPR002646">
    <property type="entry name" value="PolA_pol_head_dom"/>
</dbReference>
<reference evidence="12" key="2">
    <citation type="submission" date="2015-01" db="EMBL/GenBank/DDBJ databases">
        <authorList>
            <person name="Felsheim R."/>
        </authorList>
    </citation>
    <scope>NUCLEOTIDE SEQUENCE [LARGE SCALE GENOMIC DNA]</scope>
    <source>
        <strain evidence="12">IrR/Munich</strain>
    </source>
</reference>
<dbReference type="NCBIfam" id="TIGR01045">
    <property type="entry name" value="RPE1"/>
    <property type="match status" value="1"/>
</dbReference>
<dbReference type="HOGENOM" id="CLU_015961_2_3_5"/>
<dbReference type="Pfam" id="PF12627">
    <property type="entry name" value="PolyA_pol_RNAbd"/>
    <property type="match status" value="1"/>
</dbReference>
<feature type="domain" description="tRNA nucleotidyltransferase/poly(A) polymerase RNA and SrmB- binding" evidence="10">
    <location>
        <begin position="230"/>
        <end position="284"/>
    </location>
</feature>
<dbReference type="Gene3D" id="1.10.3090.10">
    <property type="entry name" value="cca-adding enzyme, domain 2"/>
    <property type="match status" value="1"/>
</dbReference>
<dbReference type="GO" id="GO:0046872">
    <property type="term" value="F:metal ion binding"/>
    <property type="evidence" value="ECO:0007669"/>
    <property type="project" value="UniProtKB-KW"/>
</dbReference>
<sequence length="436" mass="50797">MQVIHKTLKIPSKGYRKILSLLNEKGQARLIGGCVRDALLDLLHNEANKEEFEGDTERRTAAYIEVREDSSTGSTYKLPLEARYPRDLLEKDSYDIDIATNLIPSEVTNILSGAKIKTIPTGLKFGTITAILNNEKFEITTLRKDIECNGRHAKVVFTNDFAEDAARRDFTINALSYCPFKNEIYDYFEGFKDLQQEKVVFIGEALDRIKEDYLRILRFFRFSSYYANQLDNGSFKACKTLKDGLKTLSRERIKSEMDKIIVSKRAAQILKAMFEIGILELIFSIQNYEIKFFEQANDFKLELATRYALLLYCQKDLNLKVFLDWKFSRHEAMQILSITNFLNEAKFNIKKIWFEKKNYKEYLLAASIIGKLNHSQAKEFILKYDALLRPKFQVNGNDLLNMNIEKKEIGAKLEYLKNFWIEQDFKPSKLELLEKL</sequence>
<evidence type="ECO:0000256" key="2">
    <source>
        <dbReference type="ARBA" id="ARBA00022679"/>
    </source>
</evidence>
<keyword evidence="4 11" id="KW-0548">Nucleotidyltransferase</keyword>
<keyword evidence="6" id="KW-0547">Nucleotide-binding</keyword>
<name>A0A0B7IXV9_9RICK</name>
<evidence type="ECO:0000256" key="7">
    <source>
        <dbReference type="ARBA" id="ARBA00022842"/>
    </source>
</evidence>
<keyword evidence="5" id="KW-0479">Metal-binding</keyword>
<protein>
    <submittedName>
        <fullName evidence="11">CCA-adding enzyme</fullName>
        <ecNumber evidence="11">2.7.7.72</ecNumber>
    </submittedName>
</protein>
<dbReference type="GO" id="GO:0004810">
    <property type="term" value="F:CCA tRNA nucleotidyltransferase activity"/>
    <property type="evidence" value="ECO:0007669"/>
    <property type="project" value="UniProtKB-EC"/>
</dbReference>
<dbReference type="GO" id="GO:0000166">
    <property type="term" value="F:nucleotide binding"/>
    <property type="evidence" value="ECO:0007669"/>
    <property type="project" value="UniProtKB-KW"/>
</dbReference>
<dbReference type="PANTHER" id="PTHR46173:SF1">
    <property type="entry name" value="CCA TRNA NUCLEOTIDYLTRANSFERASE 1, MITOCHONDRIAL"/>
    <property type="match status" value="1"/>
</dbReference>
<dbReference type="EMBL" id="LN794217">
    <property type="protein sequence ID" value="CEO16727.1"/>
    <property type="molecule type" value="Genomic_DNA"/>
</dbReference>
<organism evidence="11 12">
    <name type="scientific">Rickettsia monacensis</name>
    <dbReference type="NCBI Taxonomy" id="109232"/>
    <lineage>
        <taxon>Bacteria</taxon>
        <taxon>Pseudomonadati</taxon>
        <taxon>Pseudomonadota</taxon>
        <taxon>Alphaproteobacteria</taxon>
        <taxon>Rickettsiales</taxon>
        <taxon>Rickettsiaceae</taxon>
        <taxon>Rickettsieae</taxon>
        <taxon>Rickettsia</taxon>
        <taxon>spotted fever group</taxon>
    </lineage>
</organism>
<dbReference type="GO" id="GO:0008033">
    <property type="term" value="P:tRNA processing"/>
    <property type="evidence" value="ECO:0007669"/>
    <property type="project" value="UniProtKB-KW"/>
</dbReference>
<keyword evidence="2 8" id="KW-0808">Transferase</keyword>
<dbReference type="GO" id="GO:0000049">
    <property type="term" value="F:tRNA binding"/>
    <property type="evidence" value="ECO:0007669"/>
    <property type="project" value="TreeGrafter"/>
</dbReference>
<dbReference type="STRING" id="109232.RMONA_01575"/>
<dbReference type="EC" id="2.7.7.72" evidence="11"/>
<dbReference type="InterPro" id="IPR043519">
    <property type="entry name" value="NT_sf"/>
</dbReference>
<dbReference type="Proteomes" id="UP000018149">
    <property type="component" value="Chromosome I"/>
</dbReference>
<evidence type="ECO:0000256" key="3">
    <source>
        <dbReference type="ARBA" id="ARBA00022694"/>
    </source>
</evidence>
<comment type="similarity">
    <text evidence="8">Belongs to the tRNA nucleotidyltransferase/poly(A) polymerase family.</text>
</comment>
<keyword evidence="12" id="KW-1185">Reference proteome</keyword>
<evidence type="ECO:0000313" key="12">
    <source>
        <dbReference type="Proteomes" id="UP000018149"/>
    </source>
</evidence>
<dbReference type="CDD" id="cd05398">
    <property type="entry name" value="NT_ClassII-CCAase"/>
    <property type="match status" value="1"/>
</dbReference>
<dbReference type="RefSeq" id="WP_023507292.1">
    <property type="nucleotide sequence ID" value="NZ_LN794217.1"/>
</dbReference>
<keyword evidence="7" id="KW-0460">Magnesium</keyword>
<evidence type="ECO:0000256" key="4">
    <source>
        <dbReference type="ARBA" id="ARBA00022695"/>
    </source>
</evidence>
<accession>A0A0B7IXV9</accession>